<sequence>MRPEDATKRLLAVLPKRTRDILELRFGFGKSGERMTLEAIGNKYHITRERVRQIEADALSRIRKSPAMRETEGLFQEIEQYFHASGGVMREEVVLEHIAPQPRYRNCAYFLLCLHNKALARAHEDDEFHSRWMHTAVTDDRARRTLAHAAGELRRVGKPVSELHLYEILSSSANVIAGNTQPQAVLANWVGISKIFAKNHFGEWGLVEFPSIKPRGVRDLSYLVMSKTQKPMHFSDVARAISDAVGKKTHIQTVHNELIKDNRFVLVGRGLYALREWGYEEGTVKDTITRALKEHGSLPKEKIVELVLARRFVKPNTITVNLDNRTYFRKLHDGRYALA</sequence>
<gene>
    <name evidence="2" type="ORF">A3J56_02445</name>
</gene>
<dbReference type="InterPro" id="IPR038087">
    <property type="entry name" value="RNAP_delta_N_dom_sf"/>
</dbReference>
<comment type="caution">
    <text evidence="2">The sequence shown here is derived from an EMBL/GenBank/DDBJ whole genome shotgun (WGS) entry which is preliminary data.</text>
</comment>
<dbReference type="GO" id="GO:0003700">
    <property type="term" value="F:DNA-binding transcription factor activity"/>
    <property type="evidence" value="ECO:0007669"/>
    <property type="project" value="InterPro"/>
</dbReference>
<evidence type="ECO:0000313" key="2">
    <source>
        <dbReference type="EMBL" id="OGF74807.1"/>
    </source>
</evidence>
<dbReference type="Proteomes" id="UP000178406">
    <property type="component" value="Unassembled WGS sequence"/>
</dbReference>
<dbReference type="PANTHER" id="PTHR30603">
    <property type="entry name" value="RNA POLYMERASE SIGMA FACTOR RPO"/>
    <property type="match status" value="1"/>
</dbReference>
<dbReference type="Pfam" id="PF04545">
    <property type="entry name" value="Sigma70_r4"/>
    <property type="match status" value="1"/>
</dbReference>
<accession>A0A1F5WGU0</accession>
<dbReference type="InterPro" id="IPR007630">
    <property type="entry name" value="RNA_pol_sigma70_r4"/>
</dbReference>
<evidence type="ECO:0000259" key="1">
    <source>
        <dbReference type="Pfam" id="PF04545"/>
    </source>
</evidence>
<dbReference type="STRING" id="1798338.A3J56_02445"/>
<dbReference type="CDD" id="cd06171">
    <property type="entry name" value="Sigma70_r4"/>
    <property type="match status" value="1"/>
</dbReference>
<proteinExistence type="predicted"/>
<reference evidence="2 3" key="1">
    <citation type="journal article" date="2016" name="Nat. Commun.">
        <title>Thousands of microbial genomes shed light on interconnected biogeochemical processes in an aquifer system.</title>
        <authorList>
            <person name="Anantharaman K."/>
            <person name="Brown C.T."/>
            <person name="Hug L.A."/>
            <person name="Sharon I."/>
            <person name="Castelle C.J."/>
            <person name="Probst A.J."/>
            <person name="Thomas B.C."/>
            <person name="Singh A."/>
            <person name="Wilkins M.J."/>
            <person name="Karaoz U."/>
            <person name="Brodie E.L."/>
            <person name="Williams K.H."/>
            <person name="Hubbard S.S."/>
            <person name="Banfield J.F."/>
        </authorList>
    </citation>
    <scope>NUCLEOTIDE SEQUENCE [LARGE SCALE GENOMIC DNA]</scope>
</reference>
<dbReference type="SUPFAM" id="SSF88659">
    <property type="entry name" value="Sigma3 and sigma4 domains of RNA polymerase sigma factors"/>
    <property type="match status" value="1"/>
</dbReference>
<dbReference type="InterPro" id="IPR013324">
    <property type="entry name" value="RNA_pol_sigma_r3/r4-like"/>
</dbReference>
<dbReference type="PANTHER" id="PTHR30603:SF47">
    <property type="entry name" value="RNA POLYMERASE SIGMA FACTOR SIGD, CHLOROPLASTIC"/>
    <property type="match status" value="1"/>
</dbReference>
<evidence type="ECO:0000313" key="3">
    <source>
        <dbReference type="Proteomes" id="UP000178406"/>
    </source>
</evidence>
<dbReference type="PRINTS" id="PR00046">
    <property type="entry name" value="SIGMA70FCT"/>
</dbReference>
<dbReference type="EMBL" id="MFHQ01000004">
    <property type="protein sequence ID" value="OGF74807.1"/>
    <property type="molecule type" value="Genomic_DNA"/>
</dbReference>
<dbReference type="GO" id="GO:0006352">
    <property type="term" value="P:DNA-templated transcription initiation"/>
    <property type="evidence" value="ECO:0007669"/>
    <property type="project" value="InterPro"/>
</dbReference>
<dbReference type="InterPro" id="IPR036388">
    <property type="entry name" value="WH-like_DNA-bd_sf"/>
</dbReference>
<dbReference type="Gene3D" id="1.10.10.1250">
    <property type="entry name" value="RNA polymerase, subunit delta, N-terminal domain"/>
    <property type="match status" value="1"/>
</dbReference>
<organism evidence="2 3">
    <name type="scientific">Candidatus Giovannonibacteria bacterium RIFCSPHIGHO2_02_FULL_46_20</name>
    <dbReference type="NCBI Taxonomy" id="1798338"/>
    <lineage>
        <taxon>Bacteria</taxon>
        <taxon>Candidatus Giovannoniibacteriota</taxon>
    </lineage>
</organism>
<feature type="domain" description="RNA polymerase sigma-70 region 4" evidence="1">
    <location>
        <begin position="10"/>
        <end position="64"/>
    </location>
</feature>
<protein>
    <recommendedName>
        <fullName evidence="1">RNA polymerase sigma-70 region 4 domain-containing protein</fullName>
    </recommendedName>
</protein>
<dbReference type="AlphaFoldDB" id="A0A1F5WGU0"/>
<dbReference type="InterPro" id="IPR000943">
    <property type="entry name" value="RNA_pol_sigma70"/>
</dbReference>
<name>A0A1F5WGU0_9BACT</name>
<dbReference type="Gene3D" id="1.10.10.10">
    <property type="entry name" value="Winged helix-like DNA-binding domain superfamily/Winged helix DNA-binding domain"/>
    <property type="match status" value="1"/>
</dbReference>
<dbReference type="InterPro" id="IPR050239">
    <property type="entry name" value="Sigma-70_RNA_pol_init_factors"/>
</dbReference>